<proteinExistence type="predicted"/>
<keyword evidence="3" id="KW-1185">Reference proteome</keyword>
<organism evidence="2 3">
    <name type="scientific">Caerostris extrusa</name>
    <name type="common">Bark spider</name>
    <name type="synonym">Caerostris bankana</name>
    <dbReference type="NCBI Taxonomy" id="172846"/>
    <lineage>
        <taxon>Eukaryota</taxon>
        <taxon>Metazoa</taxon>
        <taxon>Ecdysozoa</taxon>
        <taxon>Arthropoda</taxon>
        <taxon>Chelicerata</taxon>
        <taxon>Arachnida</taxon>
        <taxon>Araneae</taxon>
        <taxon>Araneomorphae</taxon>
        <taxon>Entelegynae</taxon>
        <taxon>Araneoidea</taxon>
        <taxon>Araneidae</taxon>
        <taxon>Caerostris</taxon>
    </lineage>
</organism>
<evidence type="ECO:0000313" key="2">
    <source>
        <dbReference type="EMBL" id="GIY86963.1"/>
    </source>
</evidence>
<evidence type="ECO:0000313" key="3">
    <source>
        <dbReference type="Proteomes" id="UP001054945"/>
    </source>
</evidence>
<reference evidence="2 3" key="1">
    <citation type="submission" date="2021-06" db="EMBL/GenBank/DDBJ databases">
        <title>Caerostris extrusa draft genome.</title>
        <authorList>
            <person name="Kono N."/>
            <person name="Arakawa K."/>
        </authorList>
    </citation>
    <scope>NUCLEOTIDE SEQUENCE [LARGE SCALE GENOMIC DNA]</scope>
</reference>
<sequence length="202" mass="21807">MLMKRIDFPGAKSARRRALGVQSETGGVGPLSALPMCGGAETARGRAQPPSFSLNHLAPSKCERPFFFERCARLVTRIRPSLANTARRPRRPRLPASGTSDCCGRRMQSCLEYHQQHHHPQGSPHVTYRHYSPQSSSPPHNIKEEEPSGALTTPASGSGGPTVSSGGGASMDPRTATCPHPRREMLCPGSECSEDPRPACTR</sequence>
<dbReference type="EMBL" id="BPLR01016863">
    <property type="protein sequence ID" value="GIY86963.1"/>
    <property type="molecule type" value="Genomic_DNA"/>
</dbReference>
<comment type="caution">
    <text evidence="2">The sequence shown here is derived from an EMBL/GenBank/DDBJ whole genome shotgun (WGS) entry which is preliminary data.</text>
</comment>
<protein>
    <submittedName>
        <fullName evidence="2">Uncharacterized protein</fullName>
    </submittedName>
</protein>
<accession>A0AAV4WXG1</accession>
<name>A0AAV4WXG1_CAEEX</name>
<feature type="region of interest" description="Disordered" evidence="1">
    <location>
        <begin position="113"/>
        <end position="202"/>
    </location>
</feature>
<feature type="compositionally biased region" description="Gly residues" evidence="1">
    <location>
        <begin position="157"/>
        <end position="169"/>
    </location>
</feature>
<feature type="region of interest" description="Disordered" evidence="1">
    <location>
        <begin position="83"/>
        <end position="102"/>
    </location>
</feature>
<evidence type="ECO:0000256" key="1">
    <source>
        <dbReference type="SAM" id="MobiDB-lite"/>
    </source>
</evidence>
<dbReference type="AlphaFoldDB" id="A0AAV4WXG1"/>
<gene>
    <name evidence="2" type="ORF">CEXT_317271</name>
</gene>
<dbReference type="Proteomes" id="UP001054945">
    <property type="component" value="Unassembled WGS sequence"/>
</dbReference>